<keyword evidence="3" id="KW-1185">Reference proteome</keyword>
<sequence length="61" mass="6635">MILKALLTYLNQLAGGGARGAAAGERRREPRTVNDLEKGTINHRENLALETEQSEACQGKN</sequence>
<feature type="compositionally biased region" description="Basic and acidic residues" evidence="1">
    <location>
        <begin position="24"/>
        <end position="47"/>
    </location>
</feature>
<dbReference type="KEGG" id="nai:NECAME_09407"/>
<dbReference type="Proteomes" id="UP000053676">
    <property type="component" value="Unassembled WGS sequence"/>
</dbReference>
<name>W2TGE0_NECAM</name>
<evidence type="ECO:0000313" key="3">
    <source>
        <dbReference type="Proteomes" id="UP000053676"/>
    </source>
</evidence>
<protein>
    <submittedName>
        <fullName evidence="2">Uncharacterized protein</fullName>
    </submittedName>
</protein>
<organism evidence="2 3">
    <name type="scientific">Necator americanus</name>
    <name type="common">Human hookworm</name>
    <dbReference type="NCBI Taxonomy" id="51031"/>
    <lineage>
        <taxon>Eukaryota</taxon>
        <taxon>Metazoa</taxon>
        <taxon>Ecdysozoa</taxon>
        <taxon>Nematoda</taxon>
        <taxon>Chromadorea</taxon>
        <taxon>Rhabditida</taxon>
        <taxon>Rhabditina</taxon>
        <taxon>Rhabditomorpha</taxon>
        <taxon>Strongyloidea</taxon>
        <taxon>Ancylostomatidae</taxon>
        <taxon>Bunostominae</taxon>
        <taxon>Necator</taxon>
    </lineage>
</organism>
<dbReference type="AlphaFoldDB" id="W2TGE0"/>
<evidence type="ECO:0000313" key="2">
    <source>
        <dbReference type="EMBL" id="ETN80087.1"/>
    </source>
</evidence>
<reference evidence="3" key="1">
    <citation type="journal article" date="2014" name="Nat. Genet.">
        <title>Genome of the human hookworm Necator americanus.</title>
        <authorList>
            <person name="Tang Y.T."/>
            <person name="Gao X."/>
            <person name="Rosa B.A."/>
            <person name="Abubucker S."/>
            <person name="Hallsworth-Pepin K."/>
            <person name="Martin J."/>
            <person name="Tyagi R."/>
            <person name="Heizer E."/>
            <person name="Zhang X."/>
            <person name="Bhonagiri-Palsikar V."/>
            <person name="Minx P."/>
            <person name="Warren W.C."/>
            <person name="Wang Q."/>
            <person name="Zhan B."/>
            <person name="Hotez P.J."/>
            <person name="Sternberg P.W."/>
            <person name="Dougall A."/>
            <person name="Gaze S.T."/>
            <person name="Mulvenna J."/>
            <person name="Sotillo J."/>
            <person name="Ranganathan S."/>
            <person name="Rabelo E.M."/>
            <person name="Wilson R.K."/>
            <person name="Felgner P.L."/>
            <person name="Bethony J."/>
            <person name="Hawdon J.M."/>
            <person name="Gasser R.B."/>
            <person name="Loukas A."/>
            <person name="Mitreva M."/>
        </authorList>
    </citation>
    <scope>NUCLEOTIDE SEQUENCE [LARGE SCALE GENOMIC DNA]</scope>
</reference>
<proteinExistence type="predicted"/>
<dbReference type="EMBL" id="KI659224">
    <property type="protein sequence ID" value="ETN80087.1"/>
    <property type="molecule type" value="Genomic_DNA"/>
</dbReference>
<feature type="region of interest" description="Disordered" evidence="1">
    <location>
        <begin position="17"/>
        <end position="61"/>
    </location>
</feature>
<gene>
    <name evidence="2" type="ORF">NECAME_09407</name>
</gene>
<accession>W2TGE0</accession>
<evidence type="ECO:0000256" key="1">
    <source>
        <dbReference type="SAM" id="MobiDB-lite"/>
    </source>
</evidence>